<dbReference type="EMBL" id="WHWB01032272">
    <property type="protein sequence ID" value="KAJ7426256.1"/>
    <property type="molecule type" value="Genomic_DNA"/>
</dbReference>
<sequence length="160" mass="17946">MAVLVVTLQVSKANPEGEDDDDDPFQRRTWHRFPRRGSEGGAGWSHPTLPKLLMSHRLQGQALETFPKVFPVVGMVLSSTIHGFPHPEQGSALVHVDLPSILAPNPPKGWQGEHPNHQFSKEFQQLPKVNLGFQQPSCAWNQKLLILQLLVEPPNCSRRE</sequence>
<name>A0ABQ9DTV3_9PASS</name>
<proteinExistence type="predicted"/>
<gene>
    <name evidence="1" type="ORF">WISP_17553</name>
</gene>
<dbReference type="Proteomes" id="UP001145742">
    <property type="component" value="Unassembled WGS sequence"/>
</dbReference>
<comment type="caution">
    <text evidence="1">The sequence shown here is derived from an EMBL/GenBank/DDBJ whole genome shotgun (WGS) entry which is preliminary data.</text>
</comment>
<evidence type="ECO:0000313" key="2">
    <source>
        <dbReference type="Proteomes" id="UP001145742"/>
    </source>
</evidence>
<keyword evidence="2" id="KW-1185">Reference proteome</keyword>
<organism evidence="1 2">
    <name type="scientific">Willisornis vidua</name>
    <name type="common">Xingu scale-backed antbird</name>
    <dbReference type="NCBI Taxonomy" id="1566151"/>
    <lineage>
        <taxon>Eukaryota</taxon>
        <taxon>Metazoa</taxon>
        <taxon>Chordata</taxon>
        <taxon>Craniata</taxon>
        <taxon>Vertebrata</taxon>
        <taxon>Euteleostomi</taxon>
        <taxon>Archelosauria</taxon>
        <taxon>Archosauria</taxon>
        <taxon>Dinosauria</taxon>
        <taxon>Saurischia</taxon>
        <taxon>Theropoda</taxon>
        <taxon>Coelurosauria</taxon>
        <taxon>Aves</taxon>
        <taxon>Neognathae</taxon>
        <taxon>Neoaves</taxon>
        <taxon>Telluraves</taxon>
        <taxon>Australaves</taxon>
        <taxon>Passeriformes</taxon>
        <taxon>Thamnophilidae</taxon>
        <taxon>Willisornis</taxon>
    </lineage>
</organism>
<protein>
    <submittedName>
        <fullName evidence="1">Uncharacterized protein</fullName>
    </submittedName>
</protein>
<accession>A0ABQ9DTV3</accession>
<evidence type="ECO:0000313" key="1">
    <source>
        <dbReference type="EMBL" id="KAJ7426256.1"/>
    </source>
</evidence>
<reference evidence="1" key="1">
    <citation type="submission" date="2019-10" db="EMBL/GenBank/DDBJ databases">
        <authorList>
            <person name="Soares A.E.R."/>
            <person name="Aleixo A."/>
            <person name="Schneider P."/>
            <person name="Miyaki C.Y."/>
            <person name="Schneider M.P."/>
            <person name="Mello C."/>
            <person name="Vasconcelos A.T.R."/>
        </authorList>
    </citation>
    <scope>NUCLEOTIDE SEQUENCE</scope>
    <source>
        <tissue evidence="1">Muscle</tissue>
    </source>
</reference>